<organism evidence="1 2">
    <name type="scientific">Pleurodeles waltl</name>
    <name type="common">Iberian ribbed newt</name>
    <dbReference type="NCBI Taxonomy" id="8319"/>
    <lineage>
        <taxon>Eukaryota</taxon>
        <taxon>Metazoa</taxon>
        <taxon>Chordata</taxon>
        <taxon>Craniata</taxon>
        <taxon>Vertebrata</taxon>
        <taxon>Euteleostomi</taxon>
        <taxon>Amphibia</taxon>
        <taxon>Batrachia</taxon>
        <taxon>Caudata</taxon>
        <taxon>Salamandroidea</taxon>
        <taxon>Salamandridae</taxon>
        <taxon>Pleurodelinae</taxon>
        <taxon>Pleurodeles</taxon>
    </lineage>
</organism>
<protein>
    <submittedName>
        <fullName evidence="1">Uncharacterized protein</fullName>
    </submittedName>
</protein>
<dbReference type="EMBL" id="JANPWB010000010">
    <property type="protein sequence ID" value="KAJ1140258.1"/>
    <property type="molecule type" value="Genomic_DNA"/>
</dbReference>
<accession>A0AAV7QJ97</accession>
<proteinExistence type="predicted"/>
<evidence type="ECO:0000313" key="2">
    <source>
        <dbReference type="Proteomes" id="UP001066276"/>
    </source>
</evidence>
<keyword evidence="2" id="KW-1185">Reference proteome</keyword>
<reference evidence="1" key="1">
    <citation type="journal article" date="2022" name="bioRxiv">
        <title>Sequencing and chromosome-scale assembly of the giantPleurodeles waltlgenome.</title>
        <authorList>
            <person name="Brown T."/>
            <person name="Elewa A."/>
            <person name="Iarovenko S."/>
            <person name="Subramanian E."/>
            <person name="Araus A.J."/>
            <person name="Petzold A."/>
            <person name="Susuki M."/>
            <person name="Suzuki K.-i.T."/>
            <person name="Hayashi T."/>
            <person name="Toyoda A."/>
            <person name="Oliveira C."/>
            <person name="Osipova E."/>
            <person name="Leigh N.D."/>
            <person name="Simon A."/>
            <person name="Yun M.H."/>
        </authorList>
    </citation>
    <scope>NUCLEOTIDE SEQUENCE</scope>
    <source>
        <strain evidence="1">20211129_DDA</strain>
        <tissue evidence="1">Liver</tissue>
    </source>
</reference>
<evidence type="ECO:0000313" key="1">
    <source>
        <dbReference type="EMBL" id="KAJ1140258.1"/>
    </source>
</evidence>
<name>A0AAV7QJ97_PLEWA</name>
<sequence>MLHPPAKYPRHLRQREVSVPWRPSAPWVTEALRKEKALLERAWRSTYDKHSKAAYEQALAGFRKSAGCTLK</sequence>
<comment type="caution">
    <text evidence="1">The sequence shown here is derived from an EMBL/GenBank/DDBJ whole genome shotgun (WGS) entry which is preliminary data.</text>
</comment>
<gene>
    <name evidence="1" type="ORF">NDU88_006615</name>
</gene>
<dbReference type="Proteomes" id="UP001066276">
    <property type="component" value="Chromosome 6"/>
</dbReference>
<dbReference type="AlphaFoldDB" id="A0AAV7QJ97"/>